<evidence type="ECO:0000256" key="2">
    <source>
        <dbReference type="ARBA" id="ARBA00005806"/>
    </source>
</evidence>
<dbReference type="InterPro" id="IPR010327">
    <property type="entry name" value="FldB/FldC_alpha/beta"/>
</dbReference>
<comment type="cofactor">
    <cofactor evidence="1">
        <name>[4Fe-4S] cluster</name>
        <dbReference type="ChEBI" id="CHEBI:49883"/>
    </cofactor>
</comment>
<reference evidence="6" key="1">
    <citation type="submission" date="2019-09" db="EMBL/GenBank/DDBJ databases">
        <title>In-depth cultivation of the pig gut microbiome towards novel bacterial diversity and tailored functional studies.</title>
        <authorList>
            <person name="Wylensek D."/>
            <person name="Hitch T.C.A."/>
            <person name="Clavel T."/>
        </authorList>
    </citation>
    <scope>NUCLEOTIDE SEQUENCE</scope>
    <source>
        <strain evidence="6">RF-744-FAT-WT-3</strain>
    </source>
</reference>
<dbReference type="AlphaFoldDB" id="A0A6A8MD44"/>
<name>A0A6A8MD44_9FIRM</name>
<dbReference type="GO" id="GO:0016836">
    <property type="term" value="F:hydro-lyase activity"/>
    <property type="evidence" value="ECO:0007669"/>
    <property type="project" value="UniProtKB-ARBA"/>
</dbReference>
<dbReference type="PANTHER" id="PTHR30548:SF5">
    <property type="entry name" value="SUBUNIT OF OXYGEN-SENSITIVE 2-HYDROXYISOCAPROYL-COA DEHYDRATASE"/>
    <property type="match status" value="1"/>
</dbReference>
<dbReference type="Gene3D" id="3.40.50.11900">
    <property type="match status" value="1"/>
</dbReference>
<keyword evidence="3" id="KW-0479">Metal-binding</keyword>
<accession>A0A6A8MD44</accession>
<organism evidence="6">
    <name type="scientific">Baileyella intestinalis</name>
    <dbReference type="NCBI Taxonomy" id="2606709"/>
    <lineage>
        <taxon>Bacteria</taxon>
        <taxon>Bacillati</taxon>
        <taxon>Bacillota</taxon>
        <taxon>Clostridia</taxon>
        <taxon>Peptostreptococcales</taxon>
        <taxon>Anaerovoracaceae</taxon>
        <taxon>Baileyella</taxon>
    </lineage>
</organism>
<sequence length="371" mass="41853">MNRDLIEKFHQVAVSPKAQKDKYLAAGEKVVLTAPVYTPEEIIHSMGFVPMGAWGADIELNRAKEYFPAFMCSIVQSILELGMTGEYQGVDALVVPSLCDTLKCLGENWKYGVPSIPFIPMTYPQNRKPEYGIKFTMAGYERVIRDLEKVGGKFDENKLAESIKIYNRHNQVMRELDEILAVHPEVTAAQRSDIYKSAFFMKKEEHTALVEQLIEDLKGSESGEEKLPVMVSGILTDAPGLNKIFDDLGMHIVADDVAAQTRQYRTDAPEGNDPLRDLAQKFADMNDCSVLYDQEKHRPNLIVETAKARGAKGLIVVLTKFCDPEEFDYVMIKRACDDAGIPVALVEVDRQMKEFEQVRTNLETFRDVLTM</sequence>
<comment type="similarity">
    <text evidence="2">Belongs to the FldB/FldC dehydratase alpha/beta subunit family.</text>
</comment>
<dbReference type="GO" id="GO:0046872">
    <property type="term" value="F:metal ion binding"/>
    <property type="evidence" value="ECO:0007669"/>
    <property type="project" value="UniProtKB-KW"/>
</dbReference>
<dbReference type="EMBL" id="VUNB01000006">
    <property type="protein sequence ID" value="MST69586.1"/>
    <property type="molecule type" value="Genomic_DNA"/>
</dbReference>
<evidence type="ECO:0000256" key="3">
    <source>
        <dbReference type="ARBA" id="ARBA00022723"/>
    </source>
</evidence>
<comment type="caution">
    <text evidence="6">The sequence shown here is derived from an EMBL/GenBank/DDBJ whole genome shotgun (WGS) entry which is preliminary data.</text>
</comment>
<dbReference type="Gene3D" id="3.40.50.11890">
    <property type="match status" value="1"/>
</dbReference>
<dbReference type="GO" id="GO:0051536">
    <property type="term" value="F:iron-sulfur cluster binding"/>
    <property type="evidence" value="ECO:0007669"/>
    <property type="project" value="UniProtKB-KW"/>
</dbReference>
<evidence type="ECO:0000256" key="5">
    <source>
        <dbReference type="ARBA" id="ARBA00023014"/>
    </source>
</evidence>
<dbReference type="Gene3D" id="1.20.1270.370">
    <property type="match status" value="1"/>
</dbReference>
<protein>
    <submittedName>
        <fullName evidence="6">2-hydroxyacyl-CoA dehydratase</fullName>
    </submittedName>
</protein>
<dbReference type="Pfam" id="PF06050">
    <property type="entry name" value="HGD-D"/>
    <property type="match status" value="1"/>
</dbReference>
<dbReference type="PANTHER" id="PTHR30548">
    <property type="entry name" value="2-HYDROXYGLUTARYL-COA DEHYDRATASE, D-COMPONENT-RELATED"/>
    <property type="match status" value="1"/>
</dbReference>
<evidence type="ECO:0000313" key="6">
    <source>
        <dbReference type="EMBL" id="MST69586.1"/>
    </source>
</evidence>
<evidence type="ECO:0000256" key="4">
    <source>
        <dbReference type="ARBA" id="ARBA00023004"/>
    </source>
</evidence>
<proteinExistence type="inferred from homology"/>
<keyword evidence="4" id="KW-0408">Iron</keyword>
<gene>
    <name evidence="6" type="ORF">FYJ66_08320</name>
</gene>
<dbReference type="RefSeq" id="WP_154573054.1">
    <property type="nucleotide sequence ID" value="NZ_JAQDDW010000006.1"/>
</dbReference>
<keyword evidence="5" id="KW-0411">Iron-sulfur</keyword>
<evidence type="ECO:0000256" key="1">
    <source>
        <dbReference type="ARBA" id="ARBA00001966"/>
    </source>
</evidence>